<dbReference type="RefSeq" id="WP_068203686.1">
    <property type="nucleotide sequence ID" value="NZ_JBHSLU010000037.1"/>
</dbReference>
<name>A0ABW0P1R3_9HYPH</name>
<reference evidence="2" key="1">
    <citation type="journal article" date="2019" name="Int. J. Syst. Evol. Microbiol.">
        <title>The Global Catalogue of Microorganisms (GCM) 10K type strain sequencing project: providing services to taxonomists for standard genome sequencing and annotation.</title>
        <authorList>
            <consortium name="The Broad Institute Genomics Platform"/>
            <consortium name="The Broad Institute Genome Sequencing Center for Infectious Disease"/>
            <person name="Wu L."/>
            <person name="Ma J."/>
        </authorList>
    </citation>
    <scope>NUCLEOTIDE SEQUENCE [LARGE SCALE GENOMIC DNA]</scope>
    <source>
        <strain evidence="2">CCUG 43117</strain>
    </source>
</reference>
<protein>
    <submittedName>
        <fullName evidence="1">DUF2958 domain-containing protein</fullName>
    </submittedName>
</protein>
<dbReference type="InterPro" id="IPR021341">
    <property type="entry name" value="DUF2958"/>
</dbReference>
<sequence>MITITDIDRQQLLKNGQEAKAVKNFDPRPVLKLFAPWSNMTWLISEMSPDDNNVLFGLADLGNGAPEVGVILLSDLSSMEGPGGLNVEADRFFTPTATLNQYASEASLAGKIIL</sequence>
<evidence type="ECO:0000313" key="1">
    <source>
        <dbReference type="EMBL" id="MFC5506201.1"/>
    </source>
</evidence>
<evidence type="ECO:0000313" key="2">
    <source>
        <dbReference type="Proteomes" id="UP001596060"/>
    </source>
</evidence>
<dbReference type="EMBL" id="JBHSLU010000037">
    <property type="protein sequence ID" value="MFC5506201.1"/>
    <property type="molecule type" value="Genomic_DNA"/>
</dbReference>
<accession>A0ABW0P1R3</accession>
<comment type="caution">
    <text evidence="1">The sequence shown here is derived from an EMBL/GenBank/DDBJ whole genome shotgun (WGS) entry which is preliminary data.</text>
</comment>
<keyword evidence="2" id="KW-1185">Reference proteome</keyword>
<organism evidence="1 2">
    <name type="scientific">Bosea massiliensis</name>
    <dbReference type="NCBI Taxonomy" id="151419"/>
    <lineage>
        <taxon>Bacteria</taxon>
        <taxon>Pseudomonadati</taxon>
        <taxon>Pseudomonadota</taxon>
        <taxon>Alphaproteobacteria</taxon>
        <taxon>Hyphomicrobiales</taxon>
        <taxon>Boseaceae</taxon>
        <taxon>Bosea</taxon>
    </lineage>
</organism>
<gene>
    <name evidence="1" type="ORF">ACFPN9_13135</name>
</gene>
<dbReference type="Proteomes" id="UP001596060">
    <property type="component" value="Unassembled WGS sequence"/>
</dbReference>
<proteinExistence type="predicted"/>
<dbReference type="Pfam" id="PF11171">
    <property type="entry name" value="DUF2958"/>
    <property type="match status" value="1"/>
</dbReference>